<dbReference type="Proteomes" id="UP000002612">
    <property type="component" value="Plasmid pE33L466"/>
</dbReference>
<dbReference type="AlphaFoldDB" id="Q4V230"/>
<comment type="function">
    <text evidence="1">Involved in the transposition of the insertion sequence.</text>
</comment>
<dbReference type="GO" id="GO:0006313">
    <property type="term" value="P:DNA transposition"/>
    <property type="evidence" value="ECO:0007669"/>
    <property type="project" value="InterPro"/>
</dbReference>
<reference evidence="8" key="1">
    <citation type="journal article" date="2006" name="J. Bacteriol.">
        <title>Pathogenomic sequence analysis of Bacillus cereus and Bacillus thuringiensis isolates closely related to Bacillus anthracis.</title>
        <authorList>
            <person name="Han C.S."/>
            <person name="Xie G."/>
            <person name="Challacombe J.F."/>
            <person name="Altherr M.R."/>
            <person name="Bhotika S.S."/>
            <person name="Brown N."/>
            <person name="Bruce D."/>
            <person name="Campbell C.S."/>
            <person name="Campbell M.L."/>
            <person name="Chen J."/>
            <person name="Chertkov O."/>
            <person name="Cleland C."/>
            <person name="Dimitrijevic M."/>
            <person name="Doggett N.A."/>
            <person name="Fawcett J.J."/>
            <person name="Glavina T."/>
            <person name="Goodwin L.A."/>
            <person name="Green L.D."/>
            <person name="Hill K.K."/>
            <person name="Hitchcock P."/>
            <person name="Jackson P.J."/>
            <person name="Keim P."/>
            <person name="Kewalramani A.R."/>
            <person name="Longmire J."/>
            <person name="Lucas S."/>
            <person name="Malfatti S."/>
            <person name="McMurry K."/>
            <person name="Meincke L.J."/>
            <person name="Misra M."/>
            <person name="Moseman B.L."/>
            <person name="Mundt M."/>
            <person name="Munk A.C."/>
            <person name="Okinaka R.T."/>
            <person name="Parson-Quintana B."/>
            <person name="Reilly L.P."/>
            <person name="Richardson P."/>
            <person name="Robinson D.L."/>
            <person name="Rubin E."/>
            <person name="Saunders E."/>
            <person name="Tapia R."/>
            <person name="Tesmer J.G."/>
            <person name="Thayer N."/>
            <person name="Thompson L.S."/>
            <person name="Tice H."/>
            <person name="Ticknor L.O."/>
            <person name="Wills P.L."/>
            <person name="Brettin T.S."/>
            <person name="Gilna P."/>
        </authorList>
    </citation>
    <scope>NUCLEOTIDE SEQUENCE [LARGE SCALE GENOMIC DNA]</scope>
    <source>
        <strain evidence="8">ZK / E33L</strain>
        <plasmid evidence="8">pE33L466</plasmid>
    </source>
</reference>
<evidence type="ECO:0000259" key="6">
    <source>
        <dbReference type="Pfam" id="PF01609"/>
    </source>
</evidence>
<sequence length="511" mass="59326">MGHHTSLSTSDKFISIIHRKRYSFCRNIQKGWRFCMNLSIQDEFHLFAEELQRYLSPHILQQLAQETGFVKRKSKYGARDLAALCIWISQHVASDSLTRLCSQLYANTATLMSPEGLNQRFNPAAVTFLREVFTSLLTQKLCSNHSLSAHIISTFNRIRILDATVFQLPDQFATDYQGSGGSSNKAGVKIQLEYDLLSGQFLNVQLGPGKNNDKTYGTICLETVEAGDLCLRDLGYFDLGDLQTIHDKEAYYISRLKLNTRIYIKNPEPEYFNNGTLKKQTEYIQLDMTQMMSGLMPGETMEIPEAYIGQNQKLPARVIIHRLTDEQTQTRLKNQAIREKKKGIVMKDKSKRLMGMNVYITNTSFEEVPTNYVHSLYSLRWQIEILFKTWKSFFEIDECQNIKRERLECHLYGQLIGILLCSSTMFQMRQFLLEKKKQELSEYKAIYMIKDYFPLLFQAIAVGTEELLKVLHRLYQLLKKNGRKCHRHKKMTVFDILGIVYKTTVKHRQTA</sequence>
<keyword evidence="3" id="KW-0815">Transposition</keyword>
<evidence type="ECO:0000256" key="2">
    <source>
        <dbReference type="ARBA" id="ARBA00010075"/>
    </source>
</evidence>
<organism evidence="7 8">
    <name type="scientific">Bacillus cereus (strain ZK / E33L)</name>
    <dbReference type="NCBI Taxonomy" id="288681"/>
    <lineage>
        <taxon>Bacteria</taxon>
        <taxon>Bacillati</taxon>
        <taxon>Bacillota</taxon>
        <taxon>Bacilli</taxon>
        <taxon>Bacillales</taxon>
        <taxon>Bacillaceae</taxon>
        <taxon>Bacillus</taxon>
        <taxon>Bacillus cereus group</taxon>
    </lineage>
</organism>
<dbReference type="PANTHER" id="PTHR33258">
    <property type="entry name" value="TRANSPOSASE INSL FOR INSERTION SEQUENCE ELEMENT IS186A-RELATED"/>
    <property type="match status" value="1"/>
</dbReference>
<keyword evidence="4" id="KW-0238">DNA-binding</keyword>
<proteinExistence type="inferred from homology"/>
<evidence type="ECO:0000313" key="8">
    <source>
        <dbReference type="Proteomes" id="UP000002612"/>
    </source>
</evidence>
<name>Q4V230_BACCZ</name>
<dbReference type="EMBL" id="CP000040">
    <property type="protein sequence ID" value="AAY60227.1"/>
    <property type="molecule type" value="Genomic_DNA"/>
</dbReference>
<evidence type="ECO:0000256" key="4">
    <source>
        <dbReference type="ARBA" id="ARBA00023125"/>
    </source>
</evidence>
<evidence type="ECO:0000256" key="3">
    <source>
        <dbReference type="ARBA" id="ARBA00022578"/>
    </source>
</evidence>
<gene>
    <name evidence="7" type="primary">tnp</name>
    <name evidence="7" type="ordered locus">pE33L466_0062</name>
</gene>
<comment type="similarity">
    <text evidence="2">Belongs to the transposase 11 family.</text>
</comment>
<dbReference type="GO" id="GO:0004803">
    <property type="term" value="F:transposase activity"/>
    <property type="evidence" value="ECO:0007669"/>
    <property type="project" value="InterPro"/>
</dbReference>
<geneLocation type="plasmid" evidence="7 8">
    <name>pE33L466</name>
</geneLocation>
<feature type="domain" description="Transposase IS4-like" evidence="6">
    <location>
        <begin position="155"/>
        <end position="417"/>
    </location>
</feature>
<accession>Q4V230</accession>
<evidence type="ECO:0000256" key="1">
    <source>
        <dbReference type="ARBA" id="ARBA00002286"/>
    </source>
</evidence>
<dbReference type="SUPFAM" id="SSF53098">
    <property type="entry name" value="Ribonuclease H-like"/>
    <property type="match status" value="1"/>
</dbReference>
<keyword evidence="7" id="KW-0614">Plasmid</keyword>
<keyword evidence="5" id="KW-0233">DNA recombination</keyword>
<dbReference type="NCBIfam" id="NF033592">
    <property type="entry name" value="transpos_IS4_1"/>
    <property type="match status" value="1"/>
</dbReference>
<dbReference type="KEGG" id="bcz:pE33L466_0062"/>
<evidence type="ECO:0000256" key="5">
    <source>
        <dbReference type="ARBA" id="ARBA00023172"/>
    </source>
</evidence>
<dbReference type="GO" id="GO:0003677">
    <property type="term" value="F:DNA binding"/>
    <property type="evidence" value="ECO:0007669"/>
    <property type="project" value="UniProtKB-KW"/>
</dbReference>
<dbReference type="PANTHER" id="PTHR33258:SF1">
    <property type="entry name" value="TRANSPOSASE INSL FOR INSERTION SEQUENCE ELEMENT IS186A-RELATED"/>
    <property type="match status" value="1"/>
</dbReference>
<dbReference type="InterPro" id="IPR047952">
    <property type="entry name" value="Transpos_IS4"/>
</dbReference>
<dbReference type="InterPro" id="IPR012337">
    <property type="entry name" value="RNaseH-like_sf"/>
</dbReference>
<dbReference type="Pfam" id="PF01609">
    <property type="entry name" value="DDE_Tnp_1"/>
    <property type="match status" value="1"/>
</dbReference>
<protein>
    <submittedName>
        <fullName evidence="7">Transposase</fullName>
    </submittedName>
</protein>
<dbReference type="InterPro" id="IPR002559">
    <property type="entry name" value="Transposase_11"/>
</dbReference>
<evidence type="ECO:0000313" key="7">
    <source>
        <dbReference type="EMBL" id="AAY60227.1"/>
    </source>
</evidence>